<organism evidence="2 3">
    <name type="scientific">Pseudomonas turukhanskensis</name>
    <dbReference type="NCBI Taxonomy" id="1806536"/>
    <lineage>
        <taxon>Bacteria</taxon>
        <taxon>Pseudomonadati</taxon>
        <taxon>Pseudomonadota</taxon>
        <taxon>Gammaproteobacteria</taxon>
        <taxon>Pseudomonadales</taxon>
        <taxon>Pseudomonadaceae</taxon>
        <taxon>Pseudomonas</taxon>
    </lineage>
</organism>
<proteinExistence type="predicted"/>
<reference evidence="2" key="2">
    <citation type="submission" date="2023-01" db="EMBL/GenBank/DDBJ databases">
        <authorList>
            <person name="Sun Q."/>
            <person name="Evtushenko L."/>
        </authorList>
    </citation>
    <scope>NUCLEOTIDE SEQUENCE</scope>
    <source>
        <strain evidence="2">VKM B-2935</strain>
    </source>
</reference>
<evidence type="ECO:0000259" key="1">
    <source>
        <dbReference type="Pfam" id="PF06568"/>
    </source>
</evidence>
<evidence type="ECO:0000313" key="2">
    <source>
        <dbReference type="EMBL" id="GLK88946.1"/>
    </source>
</evidence>
<sequence>MMKAQKGYAIAAALPRAKGGPRSSLLARLWKQVKRWIQLAEQRRLLASMPDAALKDLGLSRADLEQEVARPFWDDPLSRKHEHR</sequence>
<keyword evidence="3" id="KW-1185">Reference proteome</keyword>
<evidence type="ECO:0000313" key="3">
    <source>
        <dbReference type="Proteomes" id="UP001143328"/>
    </source>
</evidence>
<comment type="caution">
    <text evidence="2">The sequence shown here is derived from an EMBL/GenBank/DDBJ whole genome shotgun (WGS) entry which is preliminary data.</text>
</comment>
<reference evidence="2" key="1">
    <citation type="journal article" date="2014" name="Int. J. Syst. Evol. Microbiol.">
        <title>Complete genome sequence of Corynebacterium casei LMG S-19264T (=DSM 44701T), isolated from a smear-ripened cheese.</title>
        <authorList>
            <consortium name="US DOE Joint Genome Institute (JGI-PGF)"/>
            <person name="Walter F."/>
            <person name="Albersmeier A."/>
            <person name="Kalinowski J."/>
            <person name="Ruckert C."/>
        </authorList>
    </citation>
    <scope>NUCLEOTIDE SEQUENCE</scope>
    <source>
        <strain evidence="2">VKM B-2935</strain>
    </source>
</reference>
<accession>A0A9W6NFS6</accession>
<gene>
    <name evidence="2" type="ORF">GCM10017655_20080</name>
</gene>
<dbReference type="Proteomes" id="UP001143328">
    <property type="component" value="Unassembled WGS sequence"/>
</dbReference>
<dbReference type="InterPro" id="IPR009506">
    <property type="entry name" value="YjiS-like"/>
</dbReference>
<protein>
    <recommendedName>
        <fullName evidence="1">YjiS-like domain-containing protein</fullName>
    </recommendedName>
</protein>
<dbReference type="AlphaFoldDB" id="A0A9W6NFS6"/>
<dbReference type="EMBL" id="BSFN01000004">
    <property type="protein sequence ID" value="GLK88946.1"/>
    <property type="molecule type" value="Genomic_DNA"/>
</dbReference>
<feature type="domain" description="YjiS-like" evidence="1">
    <location>
        <begin position="29"/>
        <end position="65"/>
    </location>
</feature>
<name>A0A9W6NFS6_9PSED</name>
<dbReference type="Pfam" id="PF06568">
    <property type="entry name" value="YjiS-like"/>
    <property type="match status" value="1"/>
</dbReference>